<dbReference type="Gene3D" id="3.40.50.300">
    <property type="entry name" value="P-loop containing nucleotide triphosphate hydrolases"/>
    <property type="match status" value="1"/>
</dbReference>
<dbReference type="GO" id="GO:0003677">
    <property type="term" value="F:DNA binding"/>
    <property type="evidence" value="ECO:0007669"/>
    <property type="project" value="InterPro"/>
</dbReference>
<organism evidence="12 13">
    <name type="scientific">Blochmanniella vafra (strain BVAF)</name>
    <dbReference type="NCBI Taxonomy" id="859654"/>
    <lineage>
        <taxon>Bacteria</taxon>
        <taxon>Pseudomonadati</taxon>
        <taxon>Pseudomonadota</taxon>
        <taxon>Gammaproteobacteria</taxon>
        <taxon>Enterobacterales</taxon>
        <taxon>Enterobacteriaceae</taxon>
        <taxon>ant endosymbionts</taxon>
        <taxon>Candidatus Blochmanniella</taxon>
    </lineage>
</organism>
<evidence type="ECO:0000256" key="1">
    <source>
        <dbReference type="ARBA" id="ARBA00012417"/>
    </source>
</evidence>
<feature type="domain" description="DNA polymerase III delta N-terminal" evidence="10">
    <location>
        <begin position="21"/>
        <end position="137"/>
    </location>
</feature>
<dbReference type="InterPro" id="IPR008921">
    <property type="entry name" value="DNA_pol3_clamp-load_cplx_C"/>
</dbReference>
<protein>
    <recommendedName>
        <fullName evidence="2 9">DNA polymerase III subunit delta</fullName>
        <ecNumber evidence="1 9">2.7.7.7</ecNumber>
    </recommendedName>
</protein>
<dbReference type="GO" id="GO:0009360">
    <property type="term" value="C:DNA polymerase III complex"/>
    <property type="evidence" value="ECO:0007669"/>
    <property type="project" value="UniProtKB-UniRule"/>
</dbReference>
<dbReference type="InterPro" id="IPR010372">
    <property type="entry name" value="DNA_pol3_delta_N"/>
</dbReference>
<evidence type="ECO:0000256" key="2">
    <source>
        <dbReference type="ARBA" id="ARBA00017703"/>
    </source>
</evidence>
<keyword evidence="4" id="KW-0548">Nucleotidyltransferase</keyword>
<feature type="domain" description="DNA polymerase III subunit delta C-terminal" evidence="11">
    <location>
        <begin position="217"/>
        <end position="339"/>
    </location>
</feature>
<evidence type="ECO:0000256" key="6">
    <source>
        <dbReference type="ARBA" id="ARBA00022932"/>
    </source>
</evidence>
<dbReference type="RefSeq" id="WP_013516636.1">
    <property type="nucleotide sequence ID" value="NC_014909.2"/>
</dbReference>
<evidence type="ECO:0000256" key="4">
    <source>
        <dbReference type="ARBA" id="ARBA00022695"/>
    </source>
</evidence>
<dbReference type="InterPro" id="IPR005790">
    <property type="entry name" value="DNA_polIII_delta"/>
</dbReference>
<evidence type="ECO:0000256" key="3">
    <source>
        <dbReference type="ARBA" id="ARBA00022679"/>
    </source>
</evidence>
<dbReference type="InterPro" id="IPR032780">
    <property type="entry name" value="DNA_pol3_delt_C"/>
</dbReference>
<keyword evidence="6" id="KW-0239">DNA-directed DNA polymerase</keyword>
<evidence type="ECO:0000313" key="12">
    <source>
        <dbReference type="EMBL" id="ADV33711.1"/>
    </source>
</evidence>
<name>E8Q6W4_BLOVB</name>
<gene>
    <name evidence="12" type="primary">holA</name>
    <name evidence="12" type="ordered locus">BVAF_314</name>
</gene>
<dbReference type="PANTHER" id="PTHR34388">
    <property type="entry name" value="DNA POLYMERASE III SUBUNIT DELTA"/>
    <property type="match status" value="1"/>
</dbReference>
<evidence type="ECO:0000256" key="5">
    <source>
        <dbReference type="ARBA" id="ARBA00022705"/>
    </source>
</evidence>
<dbReference type="CDD" id="cd18138">
    <property type="entry name" value="HLD_clamp_pol_III_delta"/>
    <property type="match status" value="1"/>
</dbReference>
<evidence type="ECO:0000256" key="9">
    <source>
        <dbReference type="NCBIfam" id="TIGR01128"/>
    </source>
</evidence>
<dbReference type="Proteomes" id="UP000007464">
    <property type="component" value="Chromosome"/>
</dbReference>
<dbReference type="AlphaFoldDB" id="E8Q6W4"/>
<dbReference type="Gene3D" id="1.10.8.60">
    <property type="match status" value="1"/>
</dbReference>
<keyword evidence="3" id="KW-0808">Transferase</keyword>
<dbReference type="NCBIfam" id="TIGR01128">
    <property type="entry name" value="holA"/>
    <property type="match status" value="1"/>
</dbReference>
<dbReference type="EC" id="2.7.7.7" evidence="1 9"/>
<evidence type="ECO:0000259" key="11">
    <source>
        <dbReference type="Pfam" id="PF14840"/>
    </source>
</evidence>
<dbReference type="EMBL" id="CP002189">
    <property type="protein sequence ID" value="ADV33711.1"/>
    <property type="molecule type" value="Genomic_DNA"/>
</dbReference>
<evidence type="ECO:0000313" key="13">
    <source>
        <dbReference type="Proteomes" id="UP000007464"/>
    </source>
</evidence>
<dbReference type="KEGG" id="bva:BVAF_314"/>
<dbReference type="Pfam" id="PF06144">
    <property type="entry name" value="DNA_pol3_delta"/>
    <property type="match status" value="1"/>
</dbReference>
<reference evidence="12 13" key="1">
    <citation type="journal article" date="2010" name="BMC Genomics">
        <title>Unprecedented loss of ammonia assimilation capability in a urease-encoding bacterial mutualist.</title>
        <authorList>
            <person name="Williams L.E."/>
            <person name="Wernegreen J.J."/>
        </authorList>
    </citation>
    <scope>NUCLEOTIDE SEQUENCE [LARGE SCALE GENOMIC DNA]</scope>
    <source>
        <strain evidence="12 13">BVAF</strain>
    </source>
</reference>
<evidence type="ECO:0000259" key="10">
    <source>
        <dbReference type="Pfam" id="PF06144"/>
    </source>
</evidence>
<evidence type="ECO:0000256" key="8">
    <source>
        <dbReference type="ARBA" id="ARBA00049244"/>
    </source>
</evidence>
<comment type="similarity">
    <text evidence="7">Belongs to the DNA polymerase HolA subunit family.</text>
</comment>
<dbReference type="OrthoDB" id="9770982at2"/>
<dbReference type="GO" id="GO:0006261">
    <property type="term" value="P:DNA-templated DNA replication"/>
    <property type="evidence" value="ECO:0007669"/>
    <property type="project" value="TreeGrafter"/>
</dbReference>
<dbReference type="PANTHER" id="PTHR34388:SF1">
    <property type="entry name" value="DNA POLYMERASE III SUBUNIT DELTA"/>
    <property type="match status" value="1"/>
</dbReference>
<dbReference type="GO" id="GO:0003887">
    <property type="term" value="F:DNA-directed DNA polymerase activity"/>
    <property type="evidence" value="ECO:0007669"/>
    <property type="project" value="UniProtKB-UniRule"/>
</dbReference>
<keyword evidence="5" id="KW-0235">DNA replication</keyword>
<accession>E8Q6W4</accession>
<evidence type="ECO:0000256" key="7">
    <source>
        <dbReference type="ARBA" id="ARBA00034754"/>
    </source>
</evidence>
<comment type="catalytic activity">
    <reaction evidence="8">
        <text>DNA(n) + a 2'-deoxyribonucleoside 5'-triphosphate = DNA(n+1) + diphosphate</text>
        <dbReference type="Rhea" id="RHEA:22508"/>
        <dbReference type="Rhea" id="RHEA-COMP:17339"/>
        <dbReference type="Rhea" id="RHEA-COMP:17340"/>
        <dbReference type="ChEBI" id="CHEBI:33019"/>
        <dbReference type="ChEBI" id="CHEBI:61560"/>
        <dbReference type="ChEBI" id="CHEBI:173112"/>
        <dbReference type="EC" id="2.7.7.7"/>
    </reaction>
</comment>
<dbReference type="HOGENOM" id="CLU_044694_0_2_6"/>
<sequence>MIWIYPEQLSKKLNKKNKFIYILFGNDLSLLQDSHEDIINTIKKSYDCEHFRIQLDKNYDWDQIFTLCKETNLFSKLQILSIHFSQDYPISSLKKNVSTLLSLTKDNLVFILIIYKLNQFIQQNNWIHHLYKQNILLINCITPEYSRLTMWIQNQAKRMQLVIENLACQLLCSYYEGNTIRLKQILEHLFLIYPDGNLTFDRVKTIIVDSSCFNYNHWIESILMGRKQRANRILNQLDYMRLNLKILLHKIQHEILIIIRIKYDLIAKKNVLSVLFDKYKIYTQYRRIMLSKAMHRLSLMQLHKAIFLLTQMELQYYQNYMEVSKIHFELLAEILCYKSA</sequence>
<keyword evidence="13" id="KW-1185">Reference proteome</keyword>
<dbReference type="STRING" id="859654.BVAF_314"/>
<proteinExistence type="inferred from homology"/>
<dbReference type="Gene3D" id="1.20.272.10">
    <property type="match status" value="1"/>
</dbReference>
<dbReference type="InterPro" id="IPR027417">
    <property type="entry name" value="P-loop_NTPase"/>
</dbReference>
<dbReference type="SUPFAM" id="SSF48019">
    <property type="entry name" value="post-AAA+ oligomerization domain-like"/>
    <property type="match status" value="1"/>
</dbReference>
<dbReference type="Pfam" id="PF14840">
    <property type="entry name" value="DNA_pol3_delt_C"/>
    <property type="match status" value="1"/>
</dbReference>
<dbReference type="SUPFAM" id="SSF52540">
    <property type="entry name" value="P-loop containing nucleoside triphosphate hydrolases"/>
    <property type="match status" value="1"/>
</dbReference>